<dbReference type="EMBL" id="MU267589">
    <property type="protein sequence ID" value="KAH7916653.1"/>
    <property type="molecule type" value="Genomic_DNA"/>
</dbReference>
<proteinExistence type="predicted"/>
<evidence type="ECO:0000313" key="2">
    <source>
        <dbReference type="Proteomes" id="UP000790377"/>
    </source>
</evidence>
<protein>
    <submittedName>
        <fullName evidence="1">Uncharacterized protein</fullName>
    </submittedName>
</protein>
<keyword evidence="2" id="KW-1185">Reference proteome</keyword>
<gene>
    <name evidence="1" type="ORF">BJ138DRAFT_1108445</name>
</gene>
<dbReference type="Proteomes" id="UP000790377">
    <property type="component" value="Unassembled WGS sequence"/>
</dbReference>
<comment type="caution">
    <text evidence="1">The sequence shown here is derived from an EMBL/GenBank/DDBJ whole genome shotgun (WGS) entry which is preliminary data.</text>
</comment>
<organism evidence="1 2">
    <name type="scientific">Hygrophoropsis aurantiaca</name>
    <dbReference type="NCBI Taxonomy" id="72124"/>
    <lineage>
        <taxon>Eukaryota</taxon>
        <taxon>Fungi</taxon>
        <taxon>Dikarya</taxon>
        <taxon>Basidiomycota</taxon>
        <taxon>Agaricomycotina</taxon>
        <taxon>Agaricomycetes</taxon>
        <taxon>Agaricomycetidae</taxon>
        <taxon>Boletales</taxon>
        <taxon>Coniophorineae</taxon>
        <taxon>Hygrophoropsidaceae</taxon>
        <taxon>Hygrophoropsis</taxon>
    </lineage>
</organism>
<reference evidence="1" key="1">
    <citation type="journal article" date="2021" name="New Phytol.">
        <title>Evolutionary innovations through gain and loss of genes in the ectomycorrhizal Boletales.</title>
        <authorList>
            <person name="Wu G."/>
            <person name="Miyauchi S."/>
            <person name="Morin E."/>
            <person name="Kuo A."/>
            <person name="Drula E."/>
            <person name="Varga T."/>
            <person name="Kohler A."/>
            <person name="Feng B."/>
            <person name="Cao Y."/>
            <person name="Lipzen A."/>
            <person name="Daum C."/>
            <person name="Hundley H."/>
            <person name="Pangilinan J."/>
            <person name="Johnson J."/>
            <person name="Barry K."/>
            <person name="LaButti K."/>
            <person name="Ng V."/>
            <person name="Ahrendt S."/>
            <person name="Min B."/>
            <person name="Choi I.G."/>
            <person name="Park H."/>
            <person name="Plett J.M."/>
            <person name="Magnuson J."/>
            <person name="Spatafora J.W."/>
            <person name="Nagy L.G."/>
            <person name="Henrissat B."/>
            <person name="Grigoriev I.V."/>
            <person name="Yang Z.L."/>
            <person name="Xu J."/>
            <person name="Martin F.M."/>
        </authorList>
    </citation>
    <scope>NUCLEOTIDE SEQUENCE</scope>
    <source>
        <strain evidence="1">ATCC 28755</strain>
    </source>
</reference>
<accession>A0ACB8AUY5</accession>
<sequence length="536" mass="57363">MSSVQAKDHPAPLNLGLDALSSQPFPSPGSSFLPPPMPGPHEFAIRPPSAGRKMSKKDAEDLNLATGDTSSGNFNTTNHATTNNSSNPLNGAVSLTRVHMFLIHSFLPRFLHSMLNISRSLLRVLSFQESKSPLTPATSIGLSNDLLDPRTPIPCSPTSTPHTPTEHTYTSPDRPLRTSSLSYHFDGTGDPLLSPSSPNYTSQNNANHRQSTQSCTSLTSSRPAPPSPAISRRASGLSRTSSRSRSRPVSGISGRASRPVSGVPGSSGIRSRPVSGTLAPGASISRTPSGRRAKDIMGMSAVVESKEKEQEKPLEEVLLIKIRDYGFPANDPRFAGNGVDVPRPNRPKVLARRLRRVSASNSSIASTSSTSESEGEQWEDDGDAASWGGFKWGFGRLQSSWGAGAHMNNGGVAEGEFPSETDFARNFGDGEDVDDDEGYDDTDEYSEDQYEGDDNDVEPSLPPGLYRALYAFEPEGTAEMKLEEDQIVRVIGRGGGVGWAVVVKEGTADCGVHGLVPESYLEAHELDSDDADTEDV</sequence>
<name>A0ACB8AUY5_9AGAM</name>
<evidence type="ECO:0000313" key="1">
    <source>
        <dbReference type="EMBL" id="KAH7916653.1"/>
    </source>
</evidence>